<proteinExistence type="predicted"/>
<dbReference type="VEuPathDB" id="FungiDB:A1O9_12697"/>
<dbReference type="Gene3D" id="3.20.20.140">
    <property type="entry name" value="Metal-dependent hydrolases"/>
    <property type="match status" value="1"/>
</dbReference>
<dbReference type="RefSeq" id="XP_013253937.1">
    <property type="nucleotide sequence ID" value="XM_013398483.1"/>
</dbReference>
<dbReference type="SUPFAM" id="SSF51338">
    <property type="entry name" value="Composite domain of metallo-dependent hydrolases"/>
    <property type="match status" value="1"/>
</dbReference>
<dbReference type="SUPFAM" id="SSF51556">
    <property type="entry name" value="Metallo-dependent hydrolases"/>
    <property type="match status" value="1"/>
</dbReference>
<dbReference type="Proteomes" id="UP000027920">
    <property type="component" value="Unassembled WGS sequence"/>
</dbReference>
<dbReference type="HOGENOM" id="CLU_009942_0_2_1"/>
<dbReference type="OrthoDB" id="3501663at2759"/>
<sequence length="184" mass="20416">MIIDVLEIVASSGRRHRIEHLELTSPGDAKRLQEASITASIQAVHADPSILREWNNLLGEERRGRAFTYREVLDERVHLALGTYAPTAPNLPLPNMYTATTRRSAREPSSDEVVNKYFALPLLNAFTAATHGAAYSCFMDNITGKLEAGKKADFIVLDMEWSPDDLLQAKVLQTWLGGKRVAPS</sequence>
<dbReference type="STRING" id="1182545.A0A072NVD9"/>
<feature type="domain" description="Amidohydrolase 3" evidence="1">
    <location>
        <begin position="13"/>
        <end position="181"/>
    </location>
</feature>
<dbReference type="InterPro" id="IPR013108">
    <property type="entry name" value="Amidohydro_3"/>
</dbReference>
<dbReference type="InterPro" id="IPR011059">
    <property type="entry name" value="Metal-dep_hydrolase_composite"/>
</dbReference>
<reference evidence="2 3" key="1">
    <citation type="submission" date="2013-03" db="EMBL/GenBank/DDBJ databases">
        <title>The Genome Sequence of Exophiala aquamarina CBS 119918.</title>
        <authorList>
            <consortium name="The Broad Institute Genomics Platform"/>
            <person name="Cuomo C."/>
            <person name="de Hoog S."/>
            <person name="Gorbushina A."/>
            <person name="Walker B."/>
            <person name="Young S.K."/>
            <person name="Zeng Q."/>
            <person name="Gargeya S."/>
            <person name="Fitzgerald M."/>
            <person name="Haas B."/>
            <person name="Abouelleil A."/>
            <person name="Allen A.W."/>
            <person name="Alvarado L."/>
            <person name="Arachchi H.M."/>
            <person name="Berlin A.M."/>
            <person name="Chapman S.B."/>
            <person name="Gainer-Dewar J."/>
            <person name="Goldberg J."/>
            <person name="Griggs A."/>
            <person name="Gujja S."/>
            <person name="Hansen M."/>
            <person name="Howarth C."/>
            <person name="Imamovic A."/>
            <person name="Ireland A."/>
            <person name="Larimer J."/>
            <person name="McCowan C."/>
            <person name="Murphy C."/>
            <person name="Pearson M."/>
            <person name="Poon T.W."/>
            <person name="Priest M."/>
            <person name="Roberts A."/>
            <person name="Saif S."/>
            <person name="Shea T."/>
            <person name="Sisk P."/>
            <person name="Sykes S."/>
            <person name="Wortman J."/>
            <person name="Nusbaum C."/>
            <person name="Birren B."/>
        </authorList>
    </citation>
    <scope>NUCLEOTIDE SEQUENCE [LARGE SCALE GENOMIC DNA]</scope>
    <source>
        <strain evidence="2 3">CBS 119918</strain>
    </source>
</reference>
<dbReference type="GO" id="GO:0016810">
    <property type="term" value="F:hydrolase activity, acting on carbon-nitrogen (but not peptide) bonds"/>
    <property type="evidence" value="ECO:0007669"/>
    <property type="project" value="InterPro"/>
</dbReference>
<dbReference type="InterPro" id="IPR032466">
    <property type="entry name" value="Metal_Hydrolase"/>
</dbReference>
<organism evidence="2 3">
    <name type="scientific">Exophiala aquamarina CBS 119918</name>
    <dbReference type="NCBI Taxonomy" id="1182545"/>
    <lineage>
        <taxon>Eukaryota</taxon>
        <taxon>Fungi</taxon>
        <taxon>Dikarya</taxon>
        <taxon>Ascomycota</taxon>
        <taxon>Pezizomycotina</taxon>
        <taxon>Eurotiomycetes</taxon>
        <taxon>Chaetothyriomycetidae</taxon>
        <taxon>Chaetothyriales</taxon>
        <taxon>Herpotrichiellaceae</taxon>
        <taxon>Exophiala</taxon>
    </lineage>
</organism>
<protein>
    <recommendedName>
        <fullName evidence="1">Amidohydrolase 3 domain-containing protein</fullName>
    </recommendedName>
</protein>
<gene>
    <name evidence="2" type="ORF">A1O9_12697</name>
</gene>
<evidence type="ECO:0000313" key="3">
    <source>
        <dbReference type="Proteomes" id="UP000027920"/>
    </source>
</evidence>
<comment type="caution">
    <text evidence="2">The sequence shown here is derived from an EMBL/GenBank/DDBJ whole genome shotgun (WGS) entry which is preliminary data.</text>
</comment>
<dbReference type="AlphaFoldDB" id="A0A072NVD9"/>
<name>A0A072NVD9_9EURO</name>
<keyword evidence="3" id="KW-1185">Reference proteome</keyword>
<dbReference type="EMBL" id="AMGV01000025">
    <property type="protein sequence ID" value="KEF51347.1"/>
    <property type="molecule type" value="Genomic_DNA"/>
</dbReference>
<evidence type="ECO:0000313" key="2">
    <source>
        <dbReference type="EMBL" id="KEF51347.1"/>
    </source>
</evidence>
<dbReference type="Pfam" id="PF07969">
    <property type="entry name" value="Amidohydro_3"/>
    <property type="match status" value="1"/>
</dbReference>
<dbReference type="GeneID" id="25287591"/>
<dbReference type="PANTHER" id="PTHR22642">
    <property type="entry name" value="IMIDAZOLONEPROPIONASE"/>
    <property type="match status" value="1"/>
</dbReference>
<evidence type="ECO:0000259" key="1">
    <source>
        <dbReference type="Pfam" id="PF07969"/>
    </source>
</evidence>
<dbReference type="PANTHER" id="PTHR22642:SF20">
    <property type="entry name" value="AMIDOHYDROLASE 3 DOMAIN-CONTAINING PROTEIN"/>
    <property type="match status" value="1"/>
</dbReference>
<accession>A0A072NVD9</accession>